<evidence type="ECO:0000256" key="3">
    <source>
        <dbReference type="ARBA" id="ARBA00022741"/>
    </source>
</evidence>
<keyword evidence="4" id="KW-0067">ATP-binding</keyword>
<feature type="domain" description="Acetyl-coenzyme A synthetase N-terminal" evidence="6">
    <location>
        <begin position="41"/>
        <end position="94"/>
    </location>
</feature>
<evidence type="ECO:0000256" key="1">
    <source>
        <dbReference type="ARBA" id="ARBA00006432"/>
    </source>
</evidence>
<organism evidence="7 8">
    <name type="scientific">Sulfobacillus benefaciens</name>
    <dbReference type="NCBI Taxonomy" id="453960"/>
    <lineage>
        <taxon>Bacteria</taxon>
        <taxon>Bacillati</taxon>
        <taxon>Bacillota</taxon>
        <taxon>Clostridia</taxon>
        <taxon>Eubacteriales</taxon>
        <taxon>Clostridiales Family XVII. Incertae Sedis</taxon>
        <taxon>Sulfobacillus</taxon>
    </lineage>
</organism>
<dbReference type="InterPro" id="IPR045851">
    <property type="entry name" value="AMP-bd_C_sf"/>
</dbReference>
<evidence type="ECO:0000313" key="7">
    <source>
        <dbReference type="EMBL" id="PSR35346.1"/>
    </source>
</evidence>
<dbReference type="Proteomes" id="UP000242972">
    <property type="component" value="Unassembled WGS sequence"/>
</dbReference>
<dbReference type="SUPFAM" id="SSF56801">
    <property type="entry name" value="Acetyl-CoA synthetase-like"/>
    <property type="match status" value="1"/>
</dbReference>
<evidence type="ECO:0000259" key="6">
    <source>
        <dbReference type="Pfam" id="PF16177"/>
    </source>
</evidence>
<sequence length="665" mass="74016">MNSITDGQILWEPSDAWIQNTRIVQYMKWLQETKQIRTGDYNSLWQWSVDNLDAFWQSIWDYFGVQSSSPYNDVLNSHAMPGTRWFEGAEINWTEYLFRQSPGHGSAVYAYSETRPPSILSWQDLKRQTGALVATLRDLGVKPGDRVAGYLPNISETLIAFLACASVGAIWSTCSPDFGSASAIARFRQIDPKVLLAVDGYRYNGTAHDRRFMLESLQDAMPSLESTILVPYLNPAASAWGRTKGHTLFWQDIMTRSDTWACTKVPFNHPLWVLYSSGTTGLPKAIVHSQGGILLTQLVMMSLHLNLKPGDRAFWFTTTGWVMWNAVVGFLLTGSAIVLYDGSPFYPSPEILWKMAEETGMTYFGTSPAYLGALAKAGLEPGRDHDLSHLVAMGSTGSPLTSELYQWVYEHIKSDIWLGPISGGTDIAAAFVGSCPILPVRAGAMQCRALGVKVESFDEQGHSIVDQVGELVVTEPMPSMPLYLWNDPDGTRYRQSYFETFPGIWHHGDWLKIASDGSAVIYGRSDSTINRQGVRMGSSEIYRAVEALPEIADSLIVDLEYLGRPSFMPLFVVLAPGNQLTPELQDKIRLTIRDQVSPRHIPDAIYAIPEVPRTLNGKKLEVPIRKLLMGFPKEKSVDPDAMANPGSLQFFLALAHELGQQNDQT</sequence>
<dbReference type="PANTHER" id="PTHR42921:SF1">
    <property type="entry name" value="ACETOACETYL-COA SYNTHETASE"/>
    <property type="match status" value="1"/>
</dbReference>
<evidence type="ECO:0000259" key="5">
    <source>
        <dbReference type="Pfam" id="PF00501"/>
    </source>
</evidence>
<dbReference type="NCBIfam" id="TIGR01217">
    <property type="entry name" value="ac_ac_CoA_syn"/>
    <property type="match status" value="1"/>
</dbReference>
<dbReference type="InterPro" id="IPR032387">
    <property type="entry name" value="ACAS_N"/>
</dbReference>
<dbReference type="NCBIfam" id="NF002937">
    <property type="entry name" value="PRK03584.1"/>
    <property type="match status" value="1"/>
</dbReference>
<dbReference type="InterPro" id="IPR000873">
    <property type="entry name" value="AMP-dep_synth/lig_dom"/>
</dbReference>
<dbReference type="InterPro" id="IPR005914">
    <property type="entry name" value="Acac_CoA_synth"/>
</dbReference>
<comment type="similarity">
    <text evidence="1">Belongs to the ATP-dependent AMP-binding enzyme family.</text>
</comment>
<dbReference type="GO" id="GO:0006629">
    <property type="term" value="P:lipid metabolic process"/>
    <property type="evidence" value="ECO:0007669"/>
    <property type="project" value="InterPro"/>
</dbReference>
<evidence type="ECO:0000313" key="8">
    <source>
        <dbReference type="Proteomes" id="UP000242972"/>
    </source>
</evidence>
<dbReference type="Pfam" id="PF00501">
    <property type="entry name" value="AMP-binding"/>
    <property type="match status" value="1"/>
</dbReference>
<dbReference type="PROSITE" id="PS00455">
    <property type="entry name" value="AMP_BINDING"/>
    <property type="match status" value="1"/>
</dbReference>
<evidence type="ECO:0000256" key="2">
    <source>
        <dbReference type="ARBA" id="ARBA00022598"/>
    </source>
</evidence>
<comment type="caution">
    <text evidence="7">The sequence shown here is derived from an EMBL/GenBank/DDBJ whole genome shotgun (WGS) entry which is preliminary data.</text>
</comment>
<protein>
    <submittedName>
        <fullName evidence="7">Acetoacetate--CoA ligase</fullName>
    </submittedName>
</protein>
<reference evidence="7 8" key="1">
    <citation type="journal article" date="2014" name="BMC Genomics">
        <title>Comparison of environmental and isolate Sulfobacillus genomes reveals diverse carbon, sulfur, nitrogen, and hydrogen metabolisms.</title>
        <authorList>
            <person name="Justice N.B."/>
            <person name="Norman A."/>
            <person name="Brown C.T."/>
            <person name="Singh A."/>
            <person name="Thomas B.C."/>
            <person name="Banfield J.F."/>
        </authorList>
    </citation>
    <scope>NUCLEOTIDE SEQUENCE [LARGE SCALE GENOMIC DNA]</scope>
    <source>
        <strain evidence="7">AMDSBA4</strain>
    </source>
</reference>
<keyword evidence="2 7" id="KW-0436">Ligase</keyword>
<name>A0A2T2XLG9_9FIRM</name>
<keyword evidence="3" id="KW-0547">Nucleotide-binding</keyword>
<gene>
    <name evidence="7" type="ORF">C7B46_01375</name>
</gene>
<dbReference type="GO" id="GO:0005524">
    <property type="term" value="F:ATP binding"/>
    <property type="evidence" value="ECO:0007669"/>
    <property type="project" value="UniProtKB-KW"/>
</dbReference>
<evidence type="ECO:0000256" key="4">
    <source>
        <dbReference type="ARBA" id="ARBA00022840"/>
    </source>
</evidence>
<dbReference type="Gene3D" id="3.30.300.30">
    <property type="match status" value="1"/>
</dbReference>
<dbReference type="Pfam" id="PF16177">
    <property type="entry name" value="ACAS_N"/>
    <property type="match status" value="1"/>
</dbReference>
<dbReference type="AlphaFoldDB" id="A0A2T2XLG9"/>
<accession>A0A2T2XLG9</accession>
<dbReference type="InterPro" id="IPR042099">
    <property type="entry name" value="ANL_N_sf"/>
</dbReference>
<dbReference type="EMBL" id="PXYW01000002">
    <property type="protein sequence ID" value="PSR35346.1"/>
    <property type="molecule type" value="Genomic_DNA"/>
</dbReference>
<proteinExistence type="inferred from homology"/>
<feature type="domain" description="AMP-dependent synthetase/ligase" evidence="5">
    <location>
        <begin position="116"/>
        <end position="476"/>
    </location>
</feature>
<dbReference type="InterPro" id="IPR020845">
    <property type="entry name" value="AMP-binding_CS"/>
</dbReference>
<dbReference type="GO" id="GO:0030729">
    <property type="term" value="F:acetoacetate-CoA ligase activity"/>
    <property type="evidence" value="ECO:0007669"/>
    <property type="project" value="InterPro"/>
</dbReference>
<dbReference type="PANTHER" id="PTHR42921">
    <property type="entry name" value="ACETOACETYL-COA SYNTHETASE"/>
    <property type="match status" value="1"/>
</dbReference>
<dbReference type="Gene3D" id="3.40.50.12780">
    <property type="entry name" value="N-terminal domain of ligase-like"/>
    <property type="match status" value="1"/>
</dbReference>